<dbReference type="InterPro" id="IPR036291">
    <property type="entry name" value="NAD(P)-bd_dom_sf"/>
</dbReference>
<evidence type="ECO:0000259" key="1">
    <source>
        <dbReference type="Pfam" id="PF03435"/>
    </source>
</evidence>
<dbReference type="PANTHER" id="PTHR12286:SF5">
    <property type="entry name" value="SACCHAROPINE DEHYDROGENASE-LIKE OXIDOREDUCTASE"/>
    <property type="match status" value="1"/>
</dbReference>
<reference evidence="2 3" key="1">
    <citation type="submission" date="2018-03" db="EMBL/GenBank/DDBJ databases">
        <title>Draft Genome Sequences of the Obligatory Marine Myxobacteria Enhygromyxa salina SWB005.</title>
        <authorList>
            <person name="Poehlein A."/>
            <person name="Moghaddam J.A."/>
            <person name="Harms H."/>
            <person name="Alanjari M."/>
            <person name="Koenig G.M."/>
            <person name="Daniel R."/>
            <person name="Schaeberle T.F."/>
        </authorList>
    </citation>
    <scope>NUCLEOTIDE SEQUENCE [LARGE SCALE GENOMIC DNA]</scope>
    <source>
        <strain evidence="2 3">SWB005</strain>
    </source>
</reference>
<comment type="caution">
    <text evidence="2">The sequence shown here is derived from an EMBL/GenBank/DDBJ whole genome shotgun (WGS) entry which is preliminary data.</text>
</comment>
<feature type="domain" description="Saccharopine dehydrogenase NADP binding" evidence="1">
    <location>
        <begin position="9"/>
        <end position="141"/>
    </location>
</feature>
<dbReference type="Pfam" id="PF03435">
    <property type="entry name" value="Sacchrp_dh_NADP"/>
    <property type="match status" value="1"/>
</dbReference>
<evidence type="ECO:0000313" key="3">
    <source>
        <dbReference type="Proteomes" id="UP000237968"/>
    </source>
</evidence>
<dbReference type="InterPro" id="IPR051276">
    <property type="entry name" value="Saccharopine_DH-like_oxidrdct"/>
</dbReference>
<dbReference type="GO" id="GO:0005886">
    <property type="term" value="C:plasma membrane"/>
    <property type="evidence" value="ECO:0007669"/>
    <property type="project" value="TreeGrafter"/>
</dbReference>
<dbReference type="Proteomes" id="UP000237968">
    <property type="component" value="Unassembled WGS sequence"/>
</dbReference>
<dbReference type="OrthoDB" id="4420885at2"/>
<gene>
    <name evidence="2" type="ORF">ENSA5_50500</name>
</gene>
<dbReference type="Gene3D" id="3.40.50.720">
    <property type="entry name" value="NAD(P)-binding Rossmann-like Domain"/>
    <property type="match status" value="1"/>
</dbReference>
<dbReference type="EC" id="1.3.1.-" evidence="2"/>
<accession>A0A2S9XH67</accession>
<dbReference type="GO" id="GO:0009247">
    <property type="term" value="P:glycolipid biosynthetic process"/>
    <property type="evidence" value="ECO:0007669"/>
    <property type="project" value="TreeGrafter"/>
</dbReference>
<dbReference type="RefSeq" id="WP_106394295.1">
    <property type="nucleotide sequence ID" value="NZ_PVNK01000219.1"/>
</dbReference>
<proteinExistence type="predicted"/>
<keyword evidence="2" id="KW-0560">Oxidoreductase</keyword>
<protein>
    <submittedName>
        <fullName evidence="2">Putative trans-acting enoyl reductase</fullName>
        <ecNumber evidence="2">1.3.1.-</ecNumber>
    </submittedName>
</protein>
<dbReference type="AlphaFoldDB" id="A0A2S9XH67"/>
<dbReference type="EMBL" id="PVNK01000219">
    <property type="protein sequence ID" value="PRP92202.1"/>
    <property type="molecule type" value="Genomic_DNA"/>
</dbReference>
<organism evidence="2 3">
    <name type="scientific">Enhygromyxa salina</name>
    <dbReference type="NCBI Taxonomy" id="215803"/>
    <lineage>
        <taxon>Bacteria</taxon>
        <taxon>Pseudomonadati</taxon>
        <taxon>Myxococcota</taxon>
        <taxon>Polyangia</taxon>
        <taxon>Nannocystales</taxon>
        <taxon>Nannocystaceae</taxon>
        <taxon>Enhygromyxa</taxon>
    </lineage>
</organism>
<evidence type="ECO:0000313" key="2">
    <source>
        <dbReference type="EMBL" id="PRP92202.1"/>
    </source>
</evidence>
<keyword evidence="3" id="KW-1185">Reference proteome</keyword>
<dbReference type="SUPFAM" id="SSF51735">
    <property type="entry name" value="NAD(P)-binding Rossmann-fold domains"/>
    <property type="match status" value="1"/>
</dbReference>
<sequence length="380" mass="40581">MVSDRPYDIVLYGATGFTGGLIAQYSSARLARADSSDRALHWAIAGRNRAKLEGVRAKLDGAGDVGLIEADTDDPASLRAMASQARVVMTTVGPYALHGEPLIEACIEAGTDYVDLTGEPTWWRAMVDRYHERAVAREVLIIPGCGFDCIPADMGALFTAMQLPAGQPMTIDAYMRGRGSASGGTTASALEAMRGSGRGGSDRGSGQGLLTRVDALDMWALPSPVLDPLVVRRSAELQPQRYGSELRYHQYFGFRRRAEALGALAFFGVFYGAAKLAIGRKLITKLRPSGSGPDQETRDKGWFRFDFIGRGGGREVRAHVSGGDPGYTETSKMMSEAAIMLAEARDELPLRGGVATPAAGLGPAFIDRLQAVGIEFAVDS</sequence>
<dbReference type="InterPro" id="IPR005097">
    <property type="entry name" value="Sacchrp_dh_NADP-bd"/>
</dbReference>
<name>A0A2S9XH67_9BACT</name>
<dbReference type="PANTHER" id="PTHR12286">
    <property type="entry name" value="SACCHAROPINE DEHYDROGENASE-LIKE OXIDOREDUCTASE"/>
    <property type="match status" value="1"/>
</dbReference>
<dbReference type="GO" id="GO:0016491">
    <property type="term" value="F:oxidoreductase activity"/>
    <property type="evidence" value="ECO:0007669"/>
    <property type="project" value="UniProtKB-KW"/>
</dbReference>